<feature type="domain" description="Transcription regulator PadR N-terminal" evidence="1">
    <location>
        <begin position="2"/>
        <end position="76"/>
    </location>
</feature>
<accession>A0ABR9ZW49</accession>
<organism evidence="2 3">
    <name type="scientific">Fusibacter ferrireducens</name>
    <dbReference type="NCBI Taxonomy" id="2785058"/>
    <lineage>
        <taxon>Bacteria</taxon>
        <taxon>Bacillati</taxon>
        <taxon>Bacillota</taxon>
        <taxon>Clostridia</taxon>
        <taxon>Eubacteriales</taxon>
        <taxon>Eubacteriales Family XII. Incertae Sedis</taxon>
        <taxon>Fusibacter</taxon>
    </lineage>
</organism>
<reference evidence="2 3" key="1">
    <citation type="submission" date="2020-11" db="EMBL/GenBank/DDBJ databases">
        <title>Fusibacter basophilias sp. nov.</title>
        <authorList>
            <person name="Qiu D."/>
        </authorList>
    </citation>
    <scope>NUCLEOTIDE SEQUENCE [LARGE SCALE GENOMIC DNA]</scope>
    <source>
        <strain evidence="2 3">Q10-2</strain>
    </source>
</reference>
<evidence type="ECO:0000313" key="2">
    <source>
        <dbReference type="EMBL" id="MBF4694125.1"/>
    </source>
</evidence>
<keyword evidence="3" id="KW-1185">Reference proteome</keyword>
<dbReference type="InterPro" id="IPR036390">
    <property type="entry name" value="WH_DNA-bd_sf"/>
</dbReference>
<sequence>MVLKIISEEDVYGYELIKKLELYSEQYFSLKEGSLYPILYRLEDKKMLESYQKSFEGERRVPRKYYHITQVGIAWLEKATEEWFFFQSKVETILKR</sequence>
<dbReference type="Gene3D" id="1.10.10.10">
    <property type="entry name" value="Winged helix-like DNA-binding domain superfamily/Winged helix DNA-binding domain"/>
    <property type="match status" value="1"/>
</dbReference>
<protein>
    <submittedName>
        <fullName evidence="2">Helix-turn-helix transcriptional regulator</fullName>
    </submittedName>
</protein>
<gene>
    <name evidence="2" type="ORF">ISU02_13470</name>
</gene>
<comment type="caution">
    <text evidence="2">The sequence shown here is derived from an EMBL/GenBank/DDBJ whole genome shotgun (WGS) entry which is preliminary data.</text>
</comment>
<dbReference type="InterPro" id="IPR052509">
    <property type="entry name" value="Metal_resp_DNA-bind_regulator"/>
</dbReference>
<proteinExistence type="predicted"/>
<dbReference type="PANTHER" id="PTHR33169:SF25">
    <property type="entry name" value="DNA-BINDING PROTEIN YIZB-RELATED"/>
    <property type="match status" value="1"/>
</dbReference>
<dbReference type="InterPro" id="IPR036388">
    <property type="entry name" value="WH-like_DNA-bd_sf"/>
</dbReference>
<dbReference type="SUPFAM" id="SSF46785">
    <property type="entry name" value="Winged helix' DNA-binding domain"/>
    <property type="match status" value="1"/>
</dbReference>
<evidence type="ECO:0000259" key="1">
    <source>
        <dbReference type="Pfam" id="PF03551"/>
    </source>
</evidence>
<dbReference type="Pfam" id="PF03551">
    <property type="entry name" value="PadR"/>
    <property type="match status" value="1"/>
</dbReference>
<dbReference type="Proteomes" id="UP000614200">
    <property type="component" value="Unassembled WGS sequence"/>
</dbReference>
<name>A0ABR9ZW49_9FIRM</name>
<evidence type="ECO:0000313" key="3">
    <source>
        <dbReference type="Proteomes" id="UP000614200"/>
    </source>
</evidence>
<dbReference type="EMBL" id="JADKNH010000008">
    <property type="protein sequence ID" value="MBF4694125.1"/>
    <property type="molecule type" value="Genomic_DNA"/>
</dbReference>
<dbReference type="PANTHER" id="PTHR33169">
    <property type="entry name" value="PADR-FAMILY TRANSCRIPTIONAL REGULATOR"/>
    <property type="match status" value="1"/>
</dbReference>
<dbReference type="InterPro" id="IPR005149">
    <property type="entry name" value="Tscrpt_reg_PadR_N"/>
</dbReference>